<keyword evidence="2" id="KW-1185">Reference proteome</keyword>
<evidence type="ECO:0000313" key="1">
    <source>
        <dbReference type="EMBL" id="KAF9072815.1"/>
    </source>
</evidence>
<gene>
    <name evidence="1" type="ORF">BDP27DRAFT_1360854</name>
</gene>
<accession>A0A9P5Q2D1</accession>
<proteinExistence type="predicted"/>
<reference evidence="1" key="1">
    <citation type="submission" date="2020-11" db="EMBL/GenBank/DDBJ databases">
        <authorList>
            <consortium name="DOE Joint Genome Institute"/>
            <person name="Ahrendt S."/>
            <person name="Riley R."/>
            <person name="Andreopoulos W."/>
            <person name="Labutti K."/>
            <person name="Pangilinan J."/>
            <person name="Ruiz-Duenas F.J."/>
            <person name="Barrasa J.M."/>
            <person name="Sanchez-Garcia M."/>
            <person name="Camarero S."/>
            <person name="Miyauchi S."/>
            <person name="Serrano A."/>
            <person name="Linde D."/>
            <person name="Babiker R."/>
            <person name="Drula E."/>
            <person name="Ayuso-Fernandez I."/>
            <person name="Pacheco R."/>
            <person name="Padilla G."/>
            <person name="Ferreira P."/>
            <person name="Barriuso J."/>
            <person name="Kellner H."/>
            <person name="Castanera R."/>
            <person name="Alfaro M."/>
            <person name="Ramirez L."/>
            <person name="Pisabarro A.G."/>
            <person name="Kuo A."/>
            <person name="Tritt A."/>
            <person name="Lipzen A."/>
            <person name="He G."/>
            <person name="Yan M."/>
            <person name="Ng V."/>
            <person name="Cullen D."/>
            <person name="Martin F."/>
            <person name="Rosso M.-N."/>
            <person name="Henrissat B."/>
            <person name="Hibbett D."/>
            <person name="Martinez A.T."/>
            <person name="Grigoriev I.V."/>
        </authorList>
    </citation>
    <scope>NUCLEOTIDE SEQUENCE</scope>
    <source>
        <strain evidence="1">AH 40177</strain>
    </source>
</reference>
<name>A0A9P5Q2D1_9AGAR</name>
<dbReference type="PANTHER" id="PTHR43591">
    <property type="entry name" value="METHYLTRANSFERASE"/>
    <property type="match status" value="1"/>
</dbReference>
<evidence type="ECO:0008006" key="3">
    <source>
        <dbReference type="Google" id="ProtNLM"/>
    </source>
</evidence>
<dbReference type="OrthoDB" id="184880at2759"/>
<dbReference type="Gene3D" id="3.40.50.150">
    <property type="entry name" value="Vaccinia Virus protein VP39"/>
    <property type="match status" value="1"/>
</dbReference>
<dbReference type="Pfam" id="PF13489">
    <property type="entry name" value="Methyltransf_23"/>
    <property type="match status" value="1"/>
</dbReference>
<sequence length="269" mass="30083">MEESPARHYASVQSYLLPDDSLETARLSLQHRILTKAFEDRLVLAPVSLKSQDRVLESAAGSGIWALEFNAAFSAQNNSLLDIECIDISDKQFPQKYPSNIHFSVQSVTNLPKEWRNSFSYVHQRFLIVAMNDSLWNIAIKQLFDALVPGGWIELVEVEAKSLEFGVGPCSNLLVSLITSLYEEKGVIGDLGVYLPVVLESVGFIDIHCETRRVPIRRSLNNDGLSRSKQWYDLWMGMKAPLVARGGYGNVTTGVEFDQLLQGCLNEMG</sequence>
<dbReference type="CDD" id="cd02440">
    <property type="entry name" value="AdoMet_MTases"/>
    <property type="match status" value="1"/>
</dbReference>
<dbReference type="EMBL" id="JADNRY010000022">
    <property type="protein sequence ID" value="KAF9072815.1"/>
    <property type="molecule type" value="Genomic_DNA"/>
</dbReference>
<protein>
    <recommendedName>
        <fullName evidence="3">Methyltransferase domain-containing protein</fullName>
    </recommendedName>
</protein>
<organism evidence="1 2">
    <name type="scientific">Rhodocollybia butyracea</name>
    <dbReference type="NCBI Taxonomy" id="206335"/>
    <lineage>
        <taxon>Eukaryota</taxon>
        <taxon>Fungi</taxon>
        <taxon>Dikarya</taxon>
        <taxon>Basidiomycota</taxon>
        <taxon>Agaricomycotina</taxon>
        <taxon>Agaricomycetes</taxon>
        <taxon>Agaricomycetidae</taxon>
        <taxon>Agaricales</taxon>
        <taxon>Marasmiineae</taxon>
        <taxon>Omphalotaceae</taxon>
        <taxon>Rhodocollybia</taxon>
    </lineage>
</organism>
<dbReference type="SUPFAM" id="SSF53335">
    <property type="entry name" value="S-adenosyl-L-methionine-dependent methyltransferases"/>
    <property type="match status" value="1"/>
</dbReference>
<evidence type="ECO:0000313" key="2">
    <source>
        <dbReference type="Proteomes" id="UP000772434"/>
    </source>
</evidence>
<dbReference type="AlphaFoldDB" id="A0A9P5Q2D1"/>
<dbReference type="Proteomes" id="UP000772434">
    <property type="component" value="Unassembled WGS sequence"/>
</dbReference>
<dbReference type="PANTHER" id="PTHR43591:SF50">
    <property type="entry name" value="METHYLTRANSFERASE DOMAIN-CONTAINING PROTEIN-RELATED"/>
    <property type="match status" value="1"/>
</dbReference>
<comment type="caution">
    <text evidence="1">The sequence shown here is derived from an EMBL/GenBank/DDBJ whole genome shotgun (WGS) entry which is preliminary data.</text>
</comment>
<dbReference type="InterPro" id="IPR029063">
    <property type="entry name" value="SAM-dependent_MTases_sf"/>
</dbReference>